<keyword evidence="3" id="KW-1185">Reference proteome</keyword>
<name>A0ABY6F6J6_9GAMM</name>
<dbReference type="Proteomes" id="UP001063782">
    <property type="component" value="Chromosome"/>
</dbReference>
<evidence type="ECO:0000313" key="3">
    <source>
        <dbReference type="Proteomes" id="UP001063782"/>
    </source>
</evidence>
<feature type="compositionally biased region" description="Polar residues" evidence="1">
    <location>
        <begin position="28"/>
        <end position="42"/>
    </location>
</feature>
<reference evidence="2" key="1">
    <citation type="submission" date="2021-12" db="EMBL/GenBank/DDBJ databases">
        <title>taxonomy of Moraxella sp. ZY201224.</title>
        <authorList>
            <person name="Li F."/>
        </authorList>
    </citation>
    <scope>NUCLEOTIDE SEQUENCE</scope>
    <source>
        <strain evidence="2">ZY201224</strain>
    </source>
</reference>
<sequence>MKLKQLGAILALLPLIACTEKPADDLQSKATSEPTQASSIDPTNPHDLKALAQELQKTGHTVADEPVAKPIKTDDGRVRVDWSLIDTKVKPVNPNSYDYPFAEDSQPVQNYAKAYNITPKQAQHAMMLSMASPEALGKILDQLSDYYIGHEVIDGHPATLVIHTKADVVSEQHDYVFADKFGEGLILPIEIRPKKE</sequence>
<accession>A0ABY6F6J6</accession>
<gene>
    <name evidence="2" type="ORF">LU297_04575</name>
</gene>
<feature type="region of interest" description="Disordered" evidence="1">
    <location>
        <begin position="25"/>
        <end position="45"/>
    </location>
</feature>
<dbReference type="EMBL" id="CP089977">
    <property type="protein sequence ID" value="UXZ05713.1"/>
    <property type="molecule type" value="Genomic_DNA"/>
</dbReference>
<organism evidence="2 3">
    <name type="scientific">Moraxella nasicaprae</name>
    <dbReference type="NCBI Taxonomy" id="2904122"/>
    <lineage>
        <taxon>Bacteria</taxon>
        <taxon>Pseudomonadati</taxon>
        <taxon>Pseudomonadota</taxon>
        <taxon>Gammaproteobacteria</taxon>
        <taxon>Moraxellales</taxon>
        <taxon>Moraxellaceae</taxon>
        <taxon>Moraxella</taxon>
    </lineage>
</organism>
<evidence type="ECO:0000313" key="2">
    <source>
        <dbReference type="EMBL" id="UXZ05713.1"/>
    </source>
</evidence>
<dbReference type="RefSeq" id="WP_263077229.1">
    <property type="nucleotide sequence ID" value="NZ_CP089977.1"/>
</dbReference>
<proteinExistence type="predicted"/>
<evidence type="ECO:0008006" key="4">
    <source>
        <dbReference type="Google" id="ProtNLM"/>
    </source>
</evidence>
<evidence type="ECO:0000256" key="1">
    <source>
        <dbReference type="SAM" id="MobiDB-lite"/>
    </source>
</evidence>
<protein>
    <recommendedName>
        <fullName evidence="4">Lipoprotein</fullName>
    </recommendedName>
</protein>